<dbReference type="OrthoDB" id="5532350at2759"/>
<dbReference type="Gene3D" id="1.20.5.500">
    <property type="entry name" value="Single helix bin"/>
    <property type="match status" value="1"/>
</dbReference>
<comment type="similarity">
    <text evidence="2 4">Belongs to the ATPase inhibitor family.</text>
</comment>
<evidence type="ECO:0000256" key="2">
    <source>
        <dbReference type="ARBA" id="ARBA00010901"/>
    </source>
</evidence>
<evidence type="ECO:0000256" key="1">
    <source>
        <dbReference type="ARBA" id="ARBA00004173"/>
    </source>
</evidence>
<evidence type="ECO:0000256" key="4">
    <source>
        <dbReference type="RuleBase" id="RU368087"/>
    </source>
</evidence>
<comment type="subcellular location">
    <subcellularLocation>
        <location evidence="1">Mitochondrion</location>
    </subcellularLocation>
</comment>
<proteinExistence type="inferred from homology"/>
<protein>
    <recommendedName>
        <fullName evidence="4">ATPase inhibitor, mitochondrial</fullName>
    </recommendedName>
</protein>
<keyword evidence="7" id="KW-1185">Reference proteome</keyword>
<keyword evidence="3" id="KW-0496">Mitochondrion</keyword>
<keyword evidence="5" id="KW-0175">Coiled coil</keyword>
<dbReference type="EMBL" id="CANTUO010000002">
    <property type="protein sequence ID" value="CAI5757528.1"/>
    <property type="molecule type" value="Genomic_DNA"/>
</dbReference>
<reference evidence="6" key="1">
    <citation type="submission" date="2022-12" db="EMBL/GenBank/DDBJ databases">
        <authorList>
            <person name="Brejova B."/>
        </authorList>
    </citation>
    <scope>NUCLEOTIDE SEQUENCE</scope>
</reference>
<comment type="function">
    <text evidence="4">Inhibits the enzyme activity of ATPase.</text>
</comment>
<organism evidence="6 7">
    <name type="scientific">Candida verbasci</name>
    <dbReference type="NCBI Taxonomy" id="1227364"/>
    <lineage>
        <taxon>Eukaryota</taxon>
        <taxon>Fungi</taxon>
        <taxon>Dikarya</taxon>
        <taxon>Ascomycota</taxon>
        <taxon>Saccharomycotina</taxon>
        <taxon>Pichiomycetes</taxon>
        <taxon>Debaryomycetaceae</taxon>
        <taxon>Candida/Lodderomyces clade</taxon>
        <taxon>Candida</taxon>
    </lineage>
</organism>
<name>A0A9W4TTS6_9ASCO</name>
<dbReference type="GO" id="GO:0042030">
    <property type="term" value="F:ATPase inhibitor activity"/>
    <property type="evidence" value="ECO:0007669"/>
    <property type="project" value="InterPro"/>
</dbReference>
<dbReference type="AlphaFoldDB" id="A0A9W4TTS6"/>
<dbReference type="GO" id="GO:0005739">
    <property type="term" value="C:mitochondrion"/>
    <property type="evidence" value="ECO:0007669"/>
    <property type="project" value="UniProtKB-SubCell"/>
</dbReference>
<gene>
    <name evidence="6" type="ORF">CANVERA_P2042</name>
</gene>
<dbReference type="InterPro" id="IPR007648">
    <property type="entry name" value="ATPase_inhibitor_mt"/>
</dbReference>
<dbReference type="Pfam" id="PF04568">
    <property type="entry name" value="IATP"/>
    <property type="match status" value="1"/>
</dbReference>
<comment type="caution">
    <text evidence="6">The sequence shown here is derived from an EMBL/GenBank/DDBJ whole genome shotgun (WGS) entry which is preliminary data.</text>
</comment>
<evidence type="ECO:0000313" key="6">
    <source>
        <dbReference type="EMBL" id="CAI5757528.1"/>
    </source>
</evidence>
<dbReference type="Proteomes" id="UP001152885">
    <property type="component" value="Unassembled WGS sequence"/>
</dbReference>
<evidence type="ECO:0000256" key="5">
    <source>
        <dbReference type="SAM" id="Coils"/>
    </source>
</evidence>
<sequence>MLSQITKRSFIRSFSTSRLVLTEGAIPKSKGSFQDKERAQENVYIKQQEAAQLKKLKEKLQQQQETIDKLETELKNHKKQE</sequence>
<evidence type="ECO:0000313" key="7">
    <source>
        <dbReference type="Proteomes" id="UP001152885"/>
    </source>
</evidence>
<feature type="coiled-coil region" evidence="5">
    <location>
        <begin position="36"/>
        <end position="80"/>
    </location>
</feature>
<accession>A0A9W4TTS6</accession>
<dbReference type="SUPFAM" id="SSF64602">
    <property type="entry name" value="F1 ATPase inhibitor, IF1, C-terminal domain"/>
    <property type="match status" value="1"/>
</dbReference>
<evidence type="ECO:0000256" key="3">
    <source>
        <dbReference type="ARBA" id="ARBA00023128"/>
    </source>
</evidence>